<dbReference type="NCBIfam" id="NF037995">
    <property type="entry name" value="TRAP_S1"/>
    <property type="match status" value="1"/>
</dbReference>
<protein>
    <submittedName>
        <fullName evidence="5">C4-dicarboxylate TRAP transporter substrate-binding protein</fullName>
    </submittedName>
</protein>
<dbReference type="PANTHER" id="PTHR33376">
    <property type="match status" value="1"/>
</dbReference>
<dbReference type="EMBL" id="JAQBIE010000030">
    <property type="protein sequence ID" value="MDB6179272.1"/>
    <property type="molecule type" value="Genomic_DNA"/>
</dbReference>
<proteinExistence type="predicted"/>
<evidence type="ECO:0000313" key="5">
    <source>
        <dbReference type="EMBL" id="MDB6179272.1"/>
    </source>
</evidence>
<name>A0ABT4ZIT2_9RHOB</name>
<gene>
    <name evidence="5" type="ORF">PAF17_17410</name>
</gene>
<sequence>MGYGFTKAAAGVVLSAGIVLTANATMAADYEIRLGHVTSDKEPVHQAMEEFARNVAERTDGQVEISIYPNGTLGTNLELYEQIRAGAPIMTAADPAYLADFVADFGVLGGPYLIDDPRDFTAVVTSDLFTDMTDRLRAETGIELLAMNWFFGQRHMLADKPISSPADLDGMTFRVLPNKMWIETFDALGARPTQLPWPEVYSGLSAGVVEGAEAPLPSIYGAKLHEVKSVISLTGHFKAFTGLIMNADYLASLPEDIQVVLKEEALAAGDFMTDLMLSSQEEWEQKLTDEGVTFNRDVDTEAFRQATLPVYDQFPDWTDGLHQSVVELLQQ</sequence>
<evidence type="ECO:0000256" key="3">
    <source>
        <dbReference type="ARBA" id="ARBA00022764"/>
    </source>
</evidence>
<dbReference type="PIRSF" id="PIRSF006470">
    <property type="entry name" value="DctB"/>
    <property type="match status" value="1"/>
</dbReference>
<organism evidence="5 6">
    <name type="scientific">Paracoccus onchidii</name>
    <dbReference type="NCBI Taxonomy" id="3017813"/>
    <lineage>
        <taxon>Bacteria</taxon>
        <taxon>Pseudomonadati</taxon>
        <taxon>Pseudomonadota</taxon>
        <taxon>Alphaproteobacteria</taxon>
        <taxon>Rhodobacterales</taxon>
        <taxon>Paracoccaceae</taxon>
        <taxon>Paracoccus</taxon>
    </lineage>
</organism>
<dbReference type="NCBIfam" id="TIGR00787">
    <property type="entry name" value="dctP"/>
    <property type="match status" value="1"/>
</dbReference>
<dbReference type="Gene3D" id="3.40.190.170">
    <property type="entry name" value="Bacterial extracellular solute-binding protein, family 7"/>
    <property type="match status" value="1"/>
</dbReference>
<keyword evidence="3" id="KW-0574">Periplasm</keyword>
<dbReference type="CDD" id="cd13669">
    <property type="entry name" value="PBP2_TRAP_TM0322_like"/>
    <property type="match status" value="1"/>
</dbReference>
<evidence type="ECO:0000256" key="2">
    <source>
        <dbReference type="ARBA" id="ARBA00022729"/>
    </source>
</evidence>
<dbReference type="Pfam" id="PF03480">
    <property type="entry name" value="DctP"/>
    <property type="match status" value="1"/>
</dbReference>
<dbReference type="InterPro" id="IPR018389">
    <property type="entry name" value="DctP_fam"/>
</dbReference>
<feature type="signal peptide" evidence="4">
    <location>
        <begin position="1"/>
        <end position="27"/>
    </location>
</feature>
<evidence type="ECO:0000313" key="6">
    <source>
        <dbReference type="Proteomes" id="UP001165641"/>
    </source>
</evidence>
<dbReference type="InterPro" id="IPR004682">
    <property type="entry name" value="TRAP_DctP"/>
</dbReference>
<comment type="caution">
    <text evidence="5">The sequence shown here is derived from an EMBL/GenBank/DDBJ whole genome shotgun (WGS) entry which is preliminary data.</text>
</comment>
<evidence type="ECO:0000256" key="4">
    <source>
        <dbReference type="SAM" id="SignalP"/>
    </source>
</evidence>
<keyword evidence="2 4" id="KW-0732">Signal</keyword>
<reference evidence="5" key="1">
    <citation type="submission" date="2022-12" db="EMBL/GenBank/DDBJ databases">
        <title>Paracoccus onchidii sp. nov., isolated from a marine invertebrate from the South China Sea.</title>
        <authorList>
            <person name="Xu S."/>
            <person name="Liu Z."/>
            <person name="Xu Y."/>
        </authorList>
    </citation>
    <scope>NUCLEOTIDE SEQUENCE</scope>
    <source>
        <strain evidence="5">Z330</strain>
    </source>
</reference>
<evidence type="ECO:0000256" key="1">
    <source>
        <dbReference type="ARBA" id="ARBA00004418"/>
    </source>
</evidence>
<feature type="chain" id="PRO_5045525579" evidence="4">
    <location>
        <begin position="28"/>
        <end position="331"/>
    </location>
</feature>
<accession>A0ABT4ZIT2</accession>
<dbReference type="Proteomes" id="UP001165641">
    <property type="component" value="Unassembled WGS sequence"/>
</dbReference>
<keyword evidence="6" id="KW-1185">Reference proteome</keyword>
<dbReference type="InterPro" id="IPR038404">
    <property type="entry name" value="TRAP_DctP_sf"/>
</dbReference>
<dbReference type="PANTHER" id="PTHR33376:SF3">
    <property type="entry name" value="C4-DICARBOXYLATE-BINDING PROTEIN"/>
    <property type="match status" value="1"/>
</dbReference>
<comment type="subcellular location">
    <subcellularLocation>
        <location evidence="1">Periplasm</location>
    </subcellularLocation>
</comment>
<dbReference type="RefSeq" id="WP_271890374.1">
    <property type="nucleotide sequence ID" value="NZ_JAQBIE010000030.1"/>
</dbReference>